<dbReference type="EMBL" id="ATLV01012928">
    <property type="status" value="NOT_ANNOTATED_CDS"/>
    <property type="molecule type" value="Genomic_DNA"/>
</dbReference>
<reference evidence="1 3" key="1">
    <citation type="journal article" date="2014" name="BMC Genomics">
        <title>Genome sequence of Anopheles sinensis provides insight into genetics basis of mosquito competence for malaria parasites.</title>
        <authorList>
            <person name="Zhou D."/>
            <person name="Zhang D."/>
            <person name="Ding G."/>
            <person name="Shi L."/>
            <person name="Hou Q."/>
            <person name="Ye Y."/>
            <person name="Xu Y."/>
            <person name="Zhou H."/>
            <person name="Xiong C."/>
            <person name="Li S."/>
            <person name="Yu J."/>
            <person name="Hong S."/>
            <person name="Yu X."/>
            <person name="Zou P."/>
            <person name="Chen C."/>
            <person name="Chang X."/>
            <person name="Wang W."/>
            <person name="Lv Y."/>
            <person name="Sun Y."/>
            <person name="Ma L."/>
            <person name="Shen B."/>
            <person name="Zhu C."/>
        </authorList>
    </citation>
    <scope>NUCLEOTIDE SEQUENCE [LARGE SCALE GENOMIC DNA]</scope>
</reference>
<dbReference type="VEuPathDB" id="VectorBase:ASIC004275"/>
<sequence>MRNALRPLALPTHAATHTFFLATANNFLASTTGKLVVRNSRAIECDELTQLRHRLSVEEKKSDLKKVNSFSGRPGVEGGGVWAKESSVLSRKWIGTSNPRPAVSLGNAEVKNKCISMMVEAEKFVLRMKNALSST</sequence>
<evidence type="ECO:0000313" key="1">
    <source>
        <dbReference type="EMBL" id="KFB37067.1"/>
    </source>
</evidence>
<dbReference type="EMBL" id="KE524827">
    <property type="protein sequence ID" value="KFB37067.1"/>
    <property type="molecule type" value="Genomic_DNA"/>
</dbReference>
<dbReference type="AlphaFoldDB" id="A0A084VGH3"/>
<keyword evidence="3" id="KW-1185">Reference proteome</keyword>
<gene>
    <name evidence="1" type="ORF">ZHAS_00004275</name>
</gene>
<reference evidence="2" key="2">
    <citation type="submission" date="2020-05" db="UniProtKB">
        <authorList>
            <consortium name="EnsemblMetazoa"/>
        </authorList>
    </citation>
    <scope>IDENTIFICATION</scope>
</reference>
<name>A0A084VGH3_ANOSI</name>
<evidence type="ECO:0000313" key="3">
    <source>
        <dbReference type="Proteomes" id="UP000030765"/>
    </source>
</evidence>
<evidence type="ECO:0000313" key="2">
    <source>
        <dbReference type="EnsemblMetazoa" id="ASIC004275-PA"/>
    </source>
</evidence>
<dbReference type="EnsemblMetazoa" id="ASIC004275-RA">
    <property type="protein sequence ID" value="ASIC004275-PA"/>
    <property type="gene ID" value="ASIC004275"/>
</dbReference>
<accession>A0A084VGH3</accession>
<organism evidence="1">
    <name type="scientific">Anopheles sinensis</name>
    <name type="common">Mosquito</name>
    <dbReference type="NCBI Taxonomy" id="74873"/>
    <lineage>
        <taxon>Eukaryota</taxon>
        <taxon>Metazoa</taxon>
        <taxon>Ecdysozoa</taxon>
        <taxon>Arthropoda</taxon>
        <taxon>Hexapoda</taxon>
        <taxon>Insecta</taxon>
        <taxon>Pterygota</taxon>
        <taxon>Neoptera</taxon>
        <taxon>Endopterygota</taxon>
        <taxon>Diptera</taxon>
        <taxon>Nematocera</taxon>
        <taxon>Culicoidea</taxon>
        <taxon>Culicidae</taxon>
        <taxon>Anophelinae</taxon>
        <taxon>Anopheles</taxon>
    </lineage>
</organism>
<proteinExistence type="predicted"/>
<protein>
    <submittedName>
        <fullName evidence="1 2">Uncharacterized protein</fullName>
    </submittedName>
</protein>
<dbReference type="Proteomes" id="UP000030765">
    <property type="component" value="Unassembled WGS sequence"/>
</dbReference>